<dbReference type="PANTHER" id="PTHR37299">
    <property type="entry name" value="TRANSCRIPTIONAL REGULATOR-RELATED"/>
    <property type="match status" value="1"/>
</dbReference>
<dbReference type="Gene3D" id="2.40.50.40">
    <property type="match status" value="1"/>
</dbReference>
<dbReference type="InterPro" id="IPR007492">
    <property type="entry name" value="LytTR_DNA-bd_dom"/>
</dbReference>
<dbReference type="Gene3D" id="2.20.25.10">
    <property type="match status" value="1"/>
</dbReference>
<keyword evidence="1" id="KW-0597">Phosphoprotein</keyword>
<dbReference type="OrthoDB" id="9809318at2"/>
<dbReference type="Pfam" id="PF00072">
    <property type="entry name" value="Response_reg"/>
    <property type="match status" value="1"/>
</dbReference>
<dbReference type="RefSeq" id="WP_093055753.1">
    <property type="nucleotide sequence ID" value="NZ_FOGT01000023.1"/>
</dbReference>
<reference evidence="5" key="1">
    <citation type="submission" date="2016-10" db="EMBL/GenBank/DDBJ databases">
        <authorList>
            <person name="Varghese N."/>
            <person name="Submissions S."/>
        </authorList>
    </citation>
    <scope>NUCLEOTIDE SEQUENCE [LARGE SCALE GENOMIC DNA]</scope>
    <source>
        <strain evidence="5">S9</strain>
    </source>
</reference>
<dbReference type="EMBL" id="FOGT01000023">
    <property type="protein sequence ID" value="SES40323.1"/>
    <property type="molecule type" value="Genomic_DNA"/>
</dbReference>
<evidence type="ECO:0000256" key="1">
    <source>
        <dbReference type="PROSITE-ProRule" id="PRU00169"/>
    </source>
</evidence>
<name>A0A1H9X3Y7_9BACI</name>
<dbReference type="InterPro" id="IPR046947">
    <property type="entry name" value="LytR-like"/>
</dbReference>
<dbReference type="SMART" id="SM00448">
    <property type="entry name" value="REC"/>
    <property type="match status" value="1"/>
</dbReference>
<evidence type="ECO:0000313" key="4">
    <source>
        <dbReference type="EMBL" id="SES40323.1"/>
    </source>
</evidence>
<dbReference type="PANTHER" id="PTHR37299:SF1">
    <property type="entry name" value="STAGE 0 SPORULATION PROTEIN A HOMOLOG"/>
    <property type="match status" value="1"/>
</dbReference>
<protein>
    <submittedName>
        <fullName evidence="4">Two-component system, LytT family, response regulator LytT</fullName>
    </submittedName>
</protein>
<dbReference type="Gene3D" id="3.40.50.2300">
    <property type="match status" value="1"/>
</dbReference>
<feature type="domain" description="HTH LytTR-type" evidence="3">
    <location>
        <begin position="142"/>
        <end position="247"/>
    </location>
</feature>
<evidence type="ECO:0000259" key="2">
    <source>
        <dbReference type="PROSITE" id="PS50110"/>
    </source>
</evidence>
<dbReference type="GO" id="GO:0000156">
    <property type="term" value="F:phosphorelay response regulator activity"/>
    <property type="evidence" value="ECO:0007669"/>
    <property type="project" value="InterPro"/>
</dbReference>
<feature type="modified residue" description="4-aspartylphosphate" evidence="1">
    <location>
        <position position="58"/>
    </location>
</feature>
<organism evidence="4 5">
    <name type="scientific">Salipaludibacillus aurantiacus</name>
    <dbReference type="NCBI Taxonomy" id="1601833"/>
    <lineage>
        <taxon>Bacteria</taxon>
        <taxon>Bacillati</taxon>
        <taxon>Bacillota</taxon>
        <taxon>Bacilli</taxon>
        <taxon>Bacillales</taxon>
        <taxon>Bacillaceae</taxon>
    </lineage>
</organism>
<dbReference type="GO" id="GO:0003677">
    <property type="term" value="F:DNA binding"/>
    <property type="evidence" value="ECO:0007669"/>
    <property type="project" value="InterPro"/>
</dbReference>
<evidence type="ECO:0000259" key="3">
    <source>
        <dbReference type="PROSITE" id="PS50930"/>
    </source>
</evidence>
<dbReference type="SMART" id="SM00850">
    <property type="entry name" value="LytTR"/>
    <property type="match status" value="1"/>
</dbReference>
<dbReference type="PROSITE" id="PS50930">
    <property type="entry name" value="HTH_LYTTR"/>
    <property type="match status" value="1"/>
</dbReference>
<dbReference type="Pfam" id="PF04397">
    <property type="entry name" value="LytTR"/>
    <property type="match status" value="1"/>
</dbReference>
<dbReference type="InterPro" id="IPR001789">
    <property type="entry name" value="Sig_transdc_resp-reg_receiver"/>
</dbReference>
<feature type="domain" description="Response regulatory" evidence="2">
    <location>
        <begin position="7"/>
        <end position="121"/>
    </location>
</feature>
<dbReference type="Proteomes" id="UP000198571">
    <property type="component" value="Unassembled WGS sequence"/>
</dbReference>
<dbReference type="AlphaFoldDB" id="A0A1H9X3Y7"/>
<dbReference type="InterPro" id="IPR011006">
    <property type="entry name" value="CheY-like_superfamily"/>
</dbReference>
<dbReference type="SUPFAM" id="SSF52172">
    <property type="entry name" value="CheY-like"/>
    <property type="match status" value="1"/>
</dbReference>
<sequence length="247" mass="28584">MTRQTIRTLLIDDEPFSRDELKHLLSSYSEIDVEGEAQSAQEALEKIIELEPDVIFLDIEMGDKNGIELASTVQKLKKVPLIVFATAYPDYAVKAFRVQAMDYVLKPFDEEQIHETVIRLRDALNNAPSPSLGGASEEFGKLAVQQEESIYYLAPREIEYIYREGGVTKVSSQQCEYVIRYPLREIEDKLQDYSFFRTHKGFIVNLNHVEEMRPWFNGAYQLKLNNVTELIPVSRNYVKQLRARLEL</sequence>
<keyword evidence="5" id="KW-1185">Reference proteome</keyword>
<accession>A0A1H9X3Y7</accession>
<dbReference type="STRING" id="1601833.SAMN05518684_12343"/>
<dbReference type="PROSITE" id="PS50110">
    <property type="entry name" value="RESPONSE_REGULATORY"/>
    <property type="match status" value="1"/>
</dbReference>
<evidence type="ECO:0000313" key="5">
    <source>
        <dbReference type="Proteomes" id="UP000198571"/>
    </source>
</evidence>
<proteinExistence type="predicted"/>
<gene>
    <name evidence="4" type="ORF">SAMN05518684_12343</name>
</gene>